<evidence type="ECO:0000256" key="3">
    <source>
        <dbReference type="ARBA" id="ARBA00023267"/>
    </source>
</evidence>
<keyword evidence="4" id="KW-0443">Lipid metabolism</keyword>
<keyword evidence="4" id="KW-0275">Fatty acid biosynthesis</keyword>
<dbReference type="GO" id="GO:0006633">
    <property type="term" value="P:fatty acid biosynthetic process"/>
    <property type="evidence" value="ECO:0007669"/>
    <property type="project" value="UniProtKB-UniPathway"/>
</dbReference>
<keyword evidence="4" id="KW-0276">Fatty acid metabolism</keyword>
<dbReference type="GO" id="GO:0009317">
    <property type="term" value="C:acetyl-CoA carboxylase complex"/>
    <property type="evidence" value="ECO:0007669"/>
    <property type="project" value="InterPro"/>
</dbReference>
<dbReference type="SUPFAM" id="SSF51230">
    <property type="entry name" value="Single hybrid motif"/>
    <property type="match status" value="1"/>
</dbReference>
<dbReference type="PRINTS" id="PR01071">
    <property type="entry name" value="ACOABIOTINCC"/>
</dbReference>
<sequence length="116" mass="12789">MLIKSYTTKKGSFTKPTENTVKLNLKGSGDTEDVKGLNFKTINAPLTGIFYTSPSPEGKPFVNLNEKISKNSNLCIIEAMKVMNTIKAPYDCTLIEILVNNEELVECGQPLFKVSV</sequence>
<dbReference type="InterPro" id="IPR011053">
    <property type="entry name" value="Single_hybrid_motif"/>
</dbReference>
<evidence type="ECO:0000256" key="1">
    <source>
        <dbReference type="ARBA" id="ARBA00003761"/>
    </source>
</evidence>
<gene>
    <name evidence="6" type="ORF">E5P55_01375</name>
</gene>
<evidence type="ECO:0000259" key="5">
    <source>
        <dbReference type="PROSITE" id="PS50968"/>
    </source>
</evidence>
<keyword evidence="3 4" id="KW-0092">Biotin</keyword>
<name>A0A7T0FXT2_9BACT</name>
<dbReference type="InterPro" id="IPR001249">
    <property type="entry name" value="AcCoA_biotinCC"/>
</dbReference>
<dbReference type="UniPathway" id="UPA00094"/>
<dbReference type="PROSITE" id="PS50968">
    <property type="entry name" value="BIOTINYL_LIPOYL"/>
    <property type="match status" value="1"/>
</dbReference>
<keyword evidence="7" id="KW-1185">Reference proteome</keyword>
<evidence type="ECO:0000313" key="7">
    <source>
        <dbReference type="Proteomes" id="UP000594451"/>
    </source>
</evidence>
<dbReference type="PANTHER" id="PTHR45266:SF3">
    <property type="entry name" value="OXALOACETATE DECARBOXYLASE ALPHA CHAIN"/>
    <property type="match status" value="1"/>
</dbReference>
<dbReference type="InterPro" id="IPR000089">
    <property type="entry name" value="Biotin_lipoyl"/>
</dbReference>
<protein>
    <recommendedName>
        <fullName evidence="2 4">Biotin carboxyl carrier protein of acetyl-CoA carboxylase</fullName>
    </recommendedName>
</protein>
<dbReference type="Gene3D" id="2.40.50.100">
    <property type="match status" value="1"/>
</dbReference>
<dbReference type="PANTHER" id="PTHR45266">
    <property type="entry name" value="OXALOACETATE DECARBOXYLASE ALPHA CHAIN"/>
    <property type="match status" value="1"/>
</dbReference>
<dbReference type="KEGG" id="psup:E5P55_01375"/>
<feature type="domain" description="Lipoyl-binding" evidence="5">
    <location>
        <begin position="39"/>
        <end position="115"/>
    </location>
</feature>
<evidence type="ECO:0000313" key="6">
    <source>
        <dbReference type="EMBL" id="QPJ58585.1"/>
    </source>
</evidence>
<proteinExistence type="predicted"/>
<organism evidence="6 7">
    <name type="scientific">Candidatus Pinguicoccus supinus</name>
    <dbReference type="NCBI Taxonomy" id="2529394"/>
    <lineage>
        <taxon>Bacteria</taxon>
        <taxon>Pseudomonadati</taxon>
        <taxon>Verrucomicrobiota</taxon>
        <taxon>Candidatus Pinguicoccus</taxon>
    </lineage>
</organism>
<reference evidence="6 7" key="1">
    <citation type="journal article" date="2020" name="Sci. Rep.">
        <title>Morphology, ultrastructure, genomics, and phylogeny of Euplotes vanleeuwenhoeki sp. nov. and its ultra-reduced endosymbiont Candidatus Pinguicoccus supinus sp. nov.</title>
        <authorList>
            <person name="Serra V."/>
            <person name="Gammuto L."/>
            <person name="Nitla V."/>
            <person name="Castelli M."/>
            <person name="Lanzoni O."/>
            <person name="Sassera D."/>
            <person name="Bandi C."/>
            <person name="Sandeep B.V."/>
            <person name="Verni F."/>
            <person name="Modeo L."/>
            <person name="Petroni G."/>
        </authorList>
    </citation>
    <scope>NUCLEOTIDE SEQUENCE [LARGE SCALE GENOMIC DNA]</scope>
    <source>
        <strain evidence="6 7">KKR18_Esm</strain>
    </source>
</reference>
<dbReference type="AlphaFoldDB" id="A0A7T0FXT2"/>
<dbReference type="GO" id="GO:0003989">
    <property type="term" value="F:acetyl-CoA carboxylase activity"/>
    <property type="evidence" value="ECO:0007669"/>
    <property type="project" value="InterPro"/>
</dbReference>
<evidence type="ECO:0000256" key="2">
    <source>
        <dbReference type="ARBA" id="ARBA00017562"/>
    </source>
</evidence>
<dbReference type="Pfam" id="PF00364">
    <property type="entry name" value="Biotin_lipoyl"/>
    <property type="match status" value="1"/>
</dbReference>
<evidence type="ECO:0000256" key="4">
    <source>
        <dbReference type="RuleBase" id="RU364072"/>
    </source>
</evidence>
<dbReference type="InterPro" id="IPR050709">
    <property type="entry name" value="Biotin_Carboxyl_Carrier/Decarb"/>
</dbReference>
<dbReference type="CDD" id="cd06850">
    <property type="entry name" value="biotinyl_domain"/>
    <property type="match status" value="1"/>
</dbReference>
<accession>A0A7T0FXT2</accession>
<dbReference type="EMBL" id="CP039370">
    <property type="protein sequence ID" value="QPJ58585.1"/>
    <property type="molecule type" value="Genomic_DNA"/>
</dbReference>
<dbReference type="Proteomes" id="UP000594451">
    <property type="component" value="Chromosome"/>
</dbReference>
<comment type="pathway">
    <text evidence="4">Lipid metabolism; fatty acid biosynthesis.</text>
</comment>
<keyword evidence="4" id="KW-0444">Lipid biosynthesis</keyword>
<comment type="function">
    <text evidence="1 4">This protein is a component of the acetyl coenzyme A carboxylase complex; first, biotin carboxylase catalyzes the carboxylation of the carrier protein and then the transcarboxylase transfers the carboxyl group to form malonyl-CoA.</text>
</comment>